<dbReference type="EMBL" id="CABVOU010000014">
    <property type="protein sequence ID" value="VVZ94140.1"/>
    <property type="molecule type" value="Genomic_DNA"/>
</dbReference>
<protein>
    <recommendedName>
        <fullName evidence="1">Transposase DDE domain-containing protein</fullName>
    </recommendedName>
</protein>
<accession>A0A5K1I219</accession>
<evidence type="ECO:0000259" key="1">
    <source>
        <dbReference type="Pfam" id="PF13701"/>
    </source>
</evidence>
<evidence type="ECO:0000313" key="3">
    <source>
        <dbReference type="Proteomes" id="UP000326725"/>
    </source>
</evidence>
<organism evidence="2 3">
    <name type="scientific">Halomonas lysinitropha</name>
    <dbReference type="NCBI Taxonomy" id="2607506"/>
    <lineage>
        <taxon>Bacteria</taxon>
        <taxon>Pseudomonadati</taxon>
        <taxon>Pseudomonadota</taxon>
        <taxon>Gammaproteobacteria</taxon>
        <taxon>Oceanospirillales</taxon>
        <taxon>Halomonadaceae</taxon>
        <taxon>Halomonas</taxon>
    </lineage>
</organism>
<dbReference type="InterPro" id="IPR025668">
    <property type="entry name" value="Tnp_DDE_dom"/>
</dbReference>
<evidence type="ECO:0000313" key="2">
    <source>
        <dbReference type="EMBL" id="VVZ94140.1"/>
    </source>
</evidence>
<gene>
    <name evidence="2" type="ORF">HALO32_00190</name>
</gene>
<keyword evidence="3" id="KW-1185">Reference proteome</keyword>
<name>A0A5K1I219_9GAMM</name>
<dbReference type="Proteomes" id="UP000326725">
    <property type="component" value="Unassembled WGS sequence"/>
</dbReference>
<sequence>MLVRRLRQAWPEVKIVFRGDSGFCRPLILDWCERHGVEYIVGLATNSRLETMSLDICYESAIRWEAKRTKQRHFGRIDYAAHS</sequence>
<dbReference type="AlphaFoldDB" id="A0A5K1I219"/>
<feature type="domain" description="Transposase DDE" evidence="1">
    <location>
        <begin position="2"/>
        <end position="83"/>
    </location>
</feature>
<dbReference type="Pfam" id="PF13701">
    <property type="entry name" value="DDE_Tnp_1_4"/>
    <property type="match status" value="1"/>
</dbReference>
<reference evidence="2 3" key="1">
    <citation type="submission" date="2019-09" db="EMBL/GenBank/DDBJ databases">
        <authorList>
            <person name="Criscuolo A."/>
        </authorList>
    </citation>
    <scope>NUCLEOTIDE SEQUENCE [LARGE SCALE GENOMIC DNA]</scope>
    <source>
        <strain evidence="3">3(2)</strain>
    </source>
</reference>
<proteinExistence type="predicted"/>